<dbReference type="Proteomes" id="UP000612680">
    <property type="component" value="Chromosome"/>
</dbReference>
<dbReference type="SUPFAM" id="SSF81301">
    <property type="entry name" value="Nucleotidyltransferase"/>
    <property type="match status" value="1"/>
</dbReference>
<keyword evidence="2" id="KW-1185">Reference proteome</keyword>
<gene>
    <name evidence="1" type="ORF">HWI92_15070</name>
</gene>
<organism evidence="1 2">
    <name type="scientific">Dyadobacter sandarakinus</name>
    <dbReference type="NCBI Taxonomy" id="2747268"/>
    <lineage>
        <taxon>Bacteria</taxon>
        <taxon>Pseudomonadati</taxon>
        <taxon>Bacteroidota</taxon>
        <taxon>Cytophagia</taxon>
        <taxon>Cytophagales</taxon>
        <taxon>Spirosomataceae</taxon>
        <taxon>Dyadobacter</taxon>
    </lineage>
</organism>
<reference evidence="1 2" key="1">
    <citation type="submission" date="2020-06" db="EMBL/GenBank/DDBJ databases">
        <title>Dyadobacter sandarakinus sp. nov., isolated from the soil of the Arctic Yellow River Station.</title>
        <authorList>
            <person name="Zhang Y."/>
            <person name="Peng F."/>
        </authorList>
    </citation>
    <scope>NUCLEOTIDE SEQUENCE [LARGE SCALE GENOMIC DNA]</scope>
    <source>
        <strain evidence="1 2">Q3-56</strain>
    </source>
</reference>
<name>A0ABX7I7Q5_9BACT</name>
<protein>
    <recommendedName>
        <fullName evidence="3">Nucleotidyl transferase AbiEii toxin, Type IV TA system</fullName>
    </recommendedName>
</protein>
<dbReference type="InterPro" id="IPR043519">
    <property type="entry name" value="NT_sf"/>
</dbReference>
<dbReference type="RefSeq" id="WP_204656683.1">
    <property type="nucleotide sequence ID" value="NZ_CP056775.1"/>
</dbReference>
<dbReference type="Gene3D" id="3.30.460.40">
    <property type="match status" value="1"/>
</dbReference>
<proteinExistence type="predicted"/>
<evidence type="ECO:0008006" key="3">
    <source>
        <dbReference type="Google" id="ProtNLM"/>
    </source>
</evidence>
<sequence>MDLENSEFLKFVKAAGDNNLEYLLIGGLALAMHGIIRYTQDADIWVKPTNENRDNLIKTLSALDYEDDDYREIANLDFREPQIVRLEGPIDILTRVHFRMGFDECMARAREFTSSIGYKLYFVHINDLREFKVWARRPKDLNDILMIDELIEKINQQDSEKS</sequence>
<evidence type="ECO:0000313" key="2">
    <source>
        <dbReference type="Proteomes" id="UP000612680"/>
    </source>
</evidence>
<dbReference type="EMBL" id="CP056775">
    <property type="protein sequence ID" value="QRR02132.1"/>
    <property type="molecule type" value="Genomic_DNA"/>
</dbReference>
<evidence type="ECO:0000313" key="1">
    <source>
        <dbReference type="EMBL" id="QRR02132.1"/>
    </source>
</evidence>
<accession>A0ABX7I7Q5</accession>